<proteinExistence type="predicted"/>
<protein>
    <submittedName>
        <fullName evidence="1">Uncharacterized protein</fullName>
    </submittedName>
</protein>
<dbReference type="RefSeq" id="WP_114403161.1">
    <property type="nucleotide sequence ID" value="NZ_QPGB01000004.1"/>
</dbReference>
<organism evidence="1 2">
    <name type="scientific">Parvibium lacunae</name>
    <dbReference type="NCBI Taxonomy" id="1888893"/>
    <lineage>
        <taxon>Bacteria</taxon>
        <taxon>Pseudomonadati</taxon>
        <taxon>Pseudomonadota</taxon>
        <taxon>Betaproteobacteria</taxon>
        <taxon>Burkholderiales</taxon>
        <taxon>Alcaligenaceae</taxon>
        <taxon>Parvibium</taxon>
    </lineage>
</organism>
<evidence type="ECO:0000313" key="1">
    <source>
        <dbReference type="EMBL" id="RCS57019.1"/>
    </source>
</evidence>
<dbReference type="AlphaFoldDB" id="A0A368L0D9"/>
<sequence length="438" mass="48645">MADKATIRPVAWADYPAIQALLRQARWPQRSLAGWDWVWQQNPARQALLAQHEATESDTVTAPLGWVIVNEGDGDKPIVGYLGNIQQQFYLHDPTPGPTNATGWHTLATCTSYYVDPAWRAKSIGLMRPFFLQKGISAAFSTTANAHSATVYELYKAQALHDPGYRQTVLWLGDETRLCRKGLRKSLLPLLGATLLERCRPLIAQIAKPLGYALRLLRPLLGATPPRLAYGGDVKLCAITEVDSRFDSLWQKMIARPGLWLDRRAATWRWRLQDPDQQGQLALYAAINQQNQLDGYLVLARYTCKTNLQPRAYLLDFVLDPTLPTNMGAATSAALLHAAVADCRQHSLVVLEAQRFSHASDLFRYPHGGYLRSMAQTHTSSHYLRLLKPAGNATTGLQAATSHGWSITAIEGDFWYGLTAFGQEVSPSVAPLEMRSGD</sequence>
<dbReference type="Proteomes" id="UP000252357">
    <property type="component" value="Unassembled WGS sequence"/>
</dbReference>
<dbReference type="SUPFAM" id="SSF55729">
    <property type="entry name" value="Acyl-CoA N-acyltransferases (Nat)"/>
    <property type="match status" value="1"/>
</dbReference>
<name>A0A368L0D9_9BURK</name>
<dbReference type="Gene3D" id="3.40.630.30">
    <property type="match status" value="1"/>
</dbReference>
<dbReference type="OrthoDB" id="8180898at2"/>
<dbReference type="EMBL" id="QPGB01000004">
    <property type="protein sequence ID" value="RCS57019.1"/>
    <property type="molecule type" value="Genomic_DNA"/>
</dbReference>
<comment type="caution">
    <text evidence="1">The sequence shown here is derived from an EMBL/GenBank/DDBJ whole genome shotgun (WGS) entry which is preliminary data.</text>
</comment>
<keyword evidence="2" id="KW-1185">Reference proteome</keyword>
<dbReference type="InterPro" id="IPR016181">
    <property type="entry name" value="Acyl_CoA_acyltransferase"/>
</dbReference>
<gene>
    <name evidence="1" type="ORF">DU000_09435</name>
</gene>
<reference evidence="1 2" key="1">
    <citation type="journal article" date="2018" name="Int. J. Syst. Evol. Microbiol.">
        <title>Parvibium lacunae gen. nov., sp. nov., a new member of the family Alcaligenaceae isolated from a freshwater pond.</title>
        <authorList>
            <person name="Chen W.M."/>
            <person name="Xie P.B."/>
            <person name="Hsu M.Y."/>
            <person name="Sheu S.Y."/>
        </authorList>
    </citation>
    <scope>NUCLEOTIDE SEQUENCE [LARGE SCALE GENOMIC DNA]</scope>
    <source>
        <strain evidence="1 2">KMB9</strain>
    </source>
</reference>
<evidence type="ECO:0000313" key="2">
    <source>
        <dbReference type="Proteomes" id="UP000252357"/>
    </source>
</evidence>
<accession>A0A368L0D9</accession>